<dbReference type="Pfam" id="PF00512">
    <property type="entry name" value="HisKA"/>
    <property type="match status" value="1"/>
</dbReference>
<dbReference type="GO" id="GO:0000155">
    <property type="term" value="F:phosphorelay sensor kinase activity"/>
    <property type="evidence" value="ECO:0007669"/>
    <property type="project" value="InterPro"/>
</dbReference>
<evidence type="ECO:0000259" key="13">
    <source>
        <dbReference type="PROSITE" id="PS50109"/>
    </source>
</evidence>
<dbReference type="PROSITE" id="PS50109">
    <property type="entry name" value="HIS_KIN"/>
    <property type="match status" value="1"/>
</dbReference>
<keyword evidence="7" id="KW-0418">Kinase</keyword>
<dbReference type="InterPro" id="IPR003661">
    <property type="entry name" value="HisK_dim/P_dom"/>
</dbReference>
<dbReference type="CDD" id="cd00082">
    <property type="entry name" value="HisKA"/>
    <property type="match status" value="1"/>
</dbReference>
<keyword evidence="8 12" id="KW-1133">Transmembrane helix</keyword>
<evidence type="ECO:0000256" key="10">
    <source>
        <dbReference type="ARBA" id="ARBA00023136"/>
    </source>
</evidence>
<dbReference type="SUPFAM" id="SSF55874">
    <property type="entry name" value="ATPase domain of HSP90 chaperone/DNA topoisomerase II/histidine kinase"/>
    <property type="match status" value="1"/>
</dbReference>
<evidence type="ECO:0000256" key="1">
    <source>
        <dbReference type="ARBA" id="ARBA00000085"/>
    </source>
</evidence>
<evidence type="ECO:0000313" key="15">
    <source>
        <dbReference type="EMBL" id="AKF07466.1"/>
    </source>
</evidence>
<evidence type="ECO:0000256" key="8">
    <source>
        <dbReference type="ARBA" id="ARBA00022989"/>
    </source>
</evidence>
<dbReference type="PANTHER" id="PTHR45436">
    <property type="entry name" value="SENSOR HISTIDINE KINASE YKOH"/>
    <property type="match status" value="1"/>
</dbReference>
<dbReference type="InterPro" id="IPR004358">
    <property type="entry name" value="Sig_transdc_His_kin-like_C"/>
</dbReference>
<feature type="compositionally biased region" description="Basic and acidic residues" evidence="11">
    <location>
        <begin position="470"/>
        <end position="486"/>
    </location>
</feature>
<comment type="subcellular location">
    <subcellularLocation>
        <location evidence="2">Membrane</location>
    </subcellularLocation>
</comment>
<dbReference type="PROSITE" id="PS50885">
    <property type="entry name" value="HAMP"/>
    <property type="match status" value="1"/>
</dbReference>
<dbReference type="InterPro" id="IPR036097">
    <property type="entry name" value="HisK_dim/P_sf"/>
</dbReference>
<protein>
    <recommendedName>
        <fullName evidence="3">histidine kinase</fullName>
        <ecNumber evidence="3">2.7.13.3</ecNumber>
    </recommendedName>
</protein>
<dbReference type="OrthoDB" id="9815202at2"/>
<name>A0A0F6YJM1_9BACT</name>
<keyword evidence="6 12" id="KW-0812">Transmembrane</keyword>
<feature type="domain" description="HAMP" evidence="14">
    <location>
        <begin position="185"/>
        <end position="237"/>
    </location>
</feature>
<dbReference type="AlphaFoldDB" id="A0A0F6YJM1"/>
<proteinExistence type="predicted"/>
<dbReference type="InterPro" id="IPR005467">
    <property type="entry name" value="His_kinase_dom"/>
</dbReference>
<dbReference type="Pfam" id="PF02518">
    <property type="entry name" value="HATPase_c"/>
    <property type="match status" value="1"/>
</dbReference>
<dbReference type="RefSeq" id="WP_053234722.1">
    <property type="nucleotide sequence ID" value="NZ_CP011125.1"/>
</dbReference>
<evidence type="ECO:0000256" key="6">
    <source>
        <dbReference type="ARBA" id="ARBA00022692"/>
    </source>
</evidence>
<feature type="domain" description="Histidine kinase" evidence="13">
    <location>
        <begin position="252"/>
        <end position="470"/>
    </location>
</feature>
<dbReference type="SUPFAM" id="SSF47384">
    <property type="entry name" value="Homodimeric domain of signal transducing histidine kinase"/>
    <property type="match status" value="1"/>
</dbReference>
<dbReference type="GO" id="GO:0005886">
    <property type="term" value="C:plasma membrane"/>
    <property type="evidence" value="ECO:0007669"/>
    <property type="project" value="TreeGrafter"/>
</dbReference>
<evidence type="ECO:0000256" key="12">
    <source>
        <dbReference type="SAM" id="Phobius"/>
    </source>
</evidence>
<dbReference type="InterPro" id="IPR003594">
    <property type="entry name" value="HATPase_dom"/>
</dbReference>
<evidence type="ECO:0000256" key="7">
    <source>
        <dbReference type="ARBA" id="ARBA00022777"/>
    </source>
</evidence>
<reference evidence="15 16" key="1">
    <citation type="submission" date="2015-03" db="EMBL/GenBank/DDBJ databases">
        <title>Genome assembly of Sandaracinus amylolyticus DSM 53668.</title>
        <authorList>
            <person name="Sharma G."/>
            <person name="Subramanian S."/>
        </authorList>
    </citation>
    <scope>NUCLEOTIDE SEQUENCE [LARGE SCALE GENOMIC DNA]</scope>
    <source>
        <strain evidence="15 16">DSM 53668</strain>
    </source>
</reference>
<comment type="catalytic activity">
    <reaction evidence="1">
        <text>ATP + protein L-histidine = ADP + protein N-phospho-L-histidine.</text>
        <dbReference type="EC" id="2.7.13.3"/>
    </reaction>
</comment>
<dbReference type="PANTHER" id="PTHR45436:SF5">
    <property type="entry name" value="SENSOR HISTIDINE KINASE TRCS"/>
    <property type="match status" value="1"/>
</dbReference>
<evidence type="ECO:0000256" key="11">
    <source>
        <dbReference type="SAM" id="MobiDB-lite"/>
    </source>
</evidence>
<dbReference type="CDD" id="cd06225">
    <property type="entry name" value="HAMP"/>
    <property type="match status" value="1"/>
</dbReference>
<dbReference type="SMART" id="SM00304">
    <property type="entry name" value="HAMP"/>
    <property type="match status" value="1"/>
</dbReference>
<dbReference type="Gene3D" id="3.30.565.10">
    <property type="entry name" value="Histidine kinase-like ATPase, C-terminal domain"/>
    <property type="match status" value="1"/>
</dbReference>
<evidence type="ECO:0000256" key="2">
    <source>
        <dbReference type="ARBA" id="ARBA00004370"/>
    </source>
</evidence>
<organism evidence="15 16">
    <name type="scientific">Sandaracinus amylolyticus</name>
    <dbReference type="NCBI Taxonomy" id="927083"/>
    <lineage>
        <taxon>Bacteria</taxon>
        <taxon>Pseudomonadati</taxon>
        <taxon>Myxococcota</taxon>
        <taxon>Polyangia</taxon>
        <taxon>Polyangiales</taxon>
        <taxon>Sandaracinaceae</taxon>
        <taxon>Sandaracinus</taxon>
    </lineage>
</organism>
<keyword evidence="10 12" id="KW-0472">Membrane</keyword>
<keyword evidence="5" id="KW-0808">Transferase</keyword>
<evidence type="ECO:0000256" key="4">
    <source>
        <dbReference type="ARBA" id="ARBA00022553"/>
    </source>
</evidence>
<keyword evidence="9" id="KW-0902">Two-component regulatory system</keyword>
<dbReference type="InterPro" id="IPR003660">
    <property type="entry name" value="HAMP_dom"/>
</dbReference>
<dbReference type="SMART" id="SM00388">
    <property type="entry name" value="HisKA"/>
    <property type="match status" value="1"/>
</dbReference>
<feature type="transmembrane region" description="Helical" evidence="12">
    <location>
        <begin position="12"/>
        <end position="31"/>
    </location>
</feature>
<dbReference type="SUPFAM" id="SSF158472">
    <property type="entry name" value="HAMP domain-like"/>
    <property type="match status" value="1"/>
</dbReference>
<dbReference type="Gene3D" id="1.10.287.130">
    <property type="match status" value="1"/>
</dbReference>
<evidence type="ECO:0000256" key="5">
    <source>
        <dbReference type="ARBA" id="ARBA00022679"/>
    </source>
</evidence>
<dbReference type="InterPro" id="IPR050428">
    <property type="entry name" value="TCS_sensor_his_kinase"/>
</dbReference>
<dbReference type="Proteomes" id="UP000034883">
    <property type="component" value="Chromosome"/>
</dbReference>
<feature type="region of interest" description="Disordered" evidence="11">
    <location>
        <begin position="467"/>
        <end position="496"/>
    </location>
</feature>
<dbReference type="KEGG" id="samy:DB32_004615"/>
<sequence>MRALRQRVSLKIGVAVATLVVLVALGLWLVFRLTLLVYGEELRARLVQPGLALSIAIVRAGNADDASLRRELGDVEGFCIALYDHDGVLFARSRDDQPDVPERLDARMRELADATPGRPRSIGAQRLDAPTEMIARVEGAGRAAYLGVFEHSAAATFTAVRMRTLSIIVVMLALFALGVTAMLAHRIRHGIRSTQRVVHAIAGGALDRRLPAAGDDELGALVRDFNRMADRVEDLVATLRREEARKRALFAAFTHEINTPLTSVLGYLESLRMDDVDADPETRRRYVEVAYEQALALDALADDLETLSRLEHDGMSLERAPHDLLAIARCEIDALAPRAKDASVTVRAEGHGVIADVDRRRVGQVIRNLLDNAIRHSRAGGAVLVEVGRDARGDASVVVRDEGEGIAEEHLARIGEPLFRVDPSRARGTGGRGLGLAIARGIAQTHGGTLELRSTLAVGTEARLSLPREPAAREARLDGGDRDLEPLGRGVDGLDA</sequence>
<dbReference type="SMART" id="SM00387">
    <property type="entry name" value="HATPase_c"/>
    <property type="match status" value="1"/>
</dbReference>
<accession>A0A0F6YJM1</accession>
<evidence type="ECO:0000256" key="9">
    <source>
        <dbReference type="ARBA" id="ARBA00023012"/>
    </source>
</evidence>
<dbReference type="STRING" id="927083.DB32_004615"/>
<keyword evidence="4" id="KW-0597">Phosphoprotein</keyword>
<dbReference type="Gene3D" id="6.10.340.10">
    <property type="match status" value="1"/>
</dbReference>
<dbReference type="CDD" id="cd00075">
    <property type="entry name" value="HATPase"/>
    <property type="match status" value="1"/>
</dbReference>
<evidence type="ECO:0000256" key="3">
    <source>
        <dbReference type="ARBA" id="ARBA00012438"/>
    </source>
</evidence>
<dbReference type="EMBL" id="CP011125">
    <property type="protein sequence ID" value="AKF07466.1"/>
    <property type="molecule type" value="Genomic_DNA"/>
</dbReference>
<dbReference type="EC" id="2.7.13.3" evidence="3"/>
<dbReference type="Pfam" id="PF00672">
    <property type="entry name" value="HAMP"/>
    <property type="match status" value="1"/>
</dbReference>
<feature type="transmembrane region" description="Helical" evidence="12">
    <location>
        <begin position="165"/>
        <end position="184"/>
    </location>
</feature>
<evidence type="ECO:0000313" key="16">
    <source>
        <dbReference type="Proteomes" id="UP000034883"/>
    </source>
</evidence>
<evidence type="ECO:0000259" key="14">
    <source>
        <dbReference type="PROSITE" id="PS50885"/>
    </source>
</evidence>
<dbReference type="PRINTS" id="PR00344">
    <property type="entry name" value="BCTRLSENSOR"/>
</dbReference>
<gene>
    <name evidence="15" type="ORF">DB32_004615</name>
</gene>
<keyword evidence="16" id="KW-1185">Reference proteome</keyword>
<dbReference type="InterPro" id="IPR036890">
    <property type="entry name" value="HATPase_C_sf"/>
</dbReference>